<protein>
    <submittedName>
        <fullName evidence="1">Uncharacterized protein</fullName>
    </submittedName>
</protein>
<name>A0A484LYL4_9ASTE</name>
<proteinExistence type="predicted"/>
<gene>
    <name evidence="1" type="ORF">CCAM_LOCUS22624</name>
</gene>
<organism evidence="1 2">
    <name type="scientific">Cuscuta campestris</name>
    <dbReference type="NCBI Taxonomy" id="132261"/>
    <lineage>
        <taxon>Eukaryota</taxon>
        <taxon>Viridiplantae</taxon>
        <taxon>Streptophyta</taxon>
        <taxon>Embryophyta</taxon>
        <taxon>Tracheophyta</taxon>
        <taxon>Spermatophyta</taxon>
        <taxon>Magnoliopsida</taxon>
        <taxon>eudicotyledons</taxon>
        <taxon>Gunneridae</taxon>
        <taxon>Pentapetalae</taxon>
        <taxon>asterids</taxon>
        <taxon>lamiids</taxon>
        <taxon>Solanales</taxon>
        <taxon>Convolvulaceae</taxon>
        <taxon>Cuscuteae</taxon>
        <taxon>Cuscuta</taxon>
        <taxon>Cuscuta subgen. Grammica</taxon>
        <taxon>Cuscuta sect. Cleistogrammica</taxon>
    </lineage>
</organism>
<evidence type="ECO:0000313" key="1">
    <source>
        <dbReference type="EMBL" id="VFQ80848.1"/>
    </source>
</evidence>
<evidence type="ECO:0000313" key="2">
    <source>
        <dbReference type="Proteomes" id="UP000595140"/>
    </source>
</evidence>
<reference evidence="1 2" key="1">
    <citation type="submission" date="2018-04" db="EMBL/GenBank/DDBJ databases">
        <authorList>
            <person name="Vogel A."/>
        </authorList>
    </citation>
    <scope>NUCLEOTIDE SEQUENCE [LARGE SCALE GENOMIC DNA]</scope>
</reference>
<dbReference type="AlphaFoldDB" id="A0A484LYL4"/>
<accession>A0A484LYL4</accession>
<dbReference type="Proteomes" id="UP000595140">
    <property type="component" value="Unassembled WGS sequence"/>
</dbReference>
<dbReference type="EMBL" id="OOIL02002192">
    <property type="protein sequence ID" value="VFQ80848.1"/>
    <property type="molecule type" value="Genomic_DNA"/>
</dbReference>
<sequence>MAMRLLHAAAAPSAADPACGGLYANGGGDLGARRRQHAAATSAIFLAAVQDPAANSTATGSAAILSGFPYAPSALRRLRDPKNPR</sequence>
<keyword evidence="2" id="KW-1185">Reference proteome</keyword>